<protein>
    <submittedName>
        <fullName evidence="1">Uncharacterized protein</fullName>
    </submittedName>
</protein>
<dbReference type="Proteomes" id="UP000076837">
    <property type="component" value="Unassembled WGS sequence"/>
</dbReference>
<reference evidence="1 2" key="1">
    <citation type="journal article" date="2016" name="Sci. Rep.">
        <title>Draft genome sequencing and secretome analysis of fungal phytopathogen Ascochyta rabiei provides insight into the necrotrophic effector repertoire.</title>
        <authorList>
            <person name="Verma S."/>
            <person name="Gazara R.K."/>
            <person name="Nizam S."/>
            <person name="Parween S."/>
            <person name="Chattopadhyay D."/>
            <person name="Verma P.K."/>
        </authorList>
    </citation>
    <scope>NUCLEOTIDE SEQUENCE [LARGE SCALE GENOMIC DNA]</scope>
    <source>
        <strain evidence="1 2">ArDII</strain>
    </source>
</reference>
<name>A0A163KIF3_DIDRA</name>
<dbReference type="OrthoDB" id="2997776at2759"/>
<accession>A0A163KIF3</accession>
<dbReference type="EMBL" id="JYNV01000082">
    <property type="protein sequence ID" value="KZM27023.1"/>
    <property type="molecule type" value="Genomic_DNA"/>
</dbReference>
<sequence length="85" mass="9544">MAAASLPLDVGLIIFDHLEAIYNVLDDIDADSLPSPTCMCPWHSPVFRQITSIGCGYRPPYYLKIRKAVNDTELVDWQLTATYGR</sequence>
<organism evidence="1 2">
    <name type="scientific">Didymella rabiei</name>
    <name type="common">Chickpea ascochyta blight fungus</name>
    <name type="synonym">Mycosphaerella rabiei</name>
    <dbReference type="NCBI Taxonomy" id="5454"/>
    <lineage>
        <taxon>Eukaryota</taxon>
        <taxon>Fungi</taxon>
        <taxon>Dikarya</taxon>
        <taxon>Ascomycota</taxon>
        <taxon>Pezizomycotina</taxon>
        <taxon>Dothideomycetes</taxon>
        <taxon>Pleosporomycetidae</taxon>
        <taxon>Pleosporales</taxon>
        <taxon>Pleosporineae</taxon>
        <taxon>Didymellaceae</taxon>
        <taxon>Ascochyta</taxon>
    </lineage>
</organism>
<proteinExistence type="predicted"/>
<gene>
    <name evidence="1" type="ORF">ST47_g1841</name>
</gene>
<evidence type="ECO:0000313" key="2">
    <source>
        <dbReference type="Proteomes" id="UP000076837"/>
    </source>
</evidence>
<evidence type="ECO:0000313" key="1">
    <source>
        <dbReference type="EMBL" id="KZM27023.1"/>
    </source>
</evidence>
<keyword evidence="2" id="KW-1185">Reference proteome</keyword>
<dbReference type="AlphaFoldDB" id="A0A163KIF3"/>
<comment type="caution">
    <text evidence="1">The sequence shown here is derived from an EMBL/GenBank/DDBJ whole genome shotgun (WGS) entry which is preliminary data.</text>
</comment>